<feature type="compositionally biased region" description="Low complexity" evidence="3">
    <location>
        <begin position="37"/>
        <end position="48"/>
    </location>
</feature>
<name>A0ABD3NQ61_9STRA</name>
<dbReference type="SUPFAM" id="SSF48403">
    <property type="entry name" value="Ankyrin repeat"/>
    <property type="match status" value="1"/>
</dbReference>
<accession>A0ABD3NQ61</accession>
<evidence type="ECO:0008006" key="6">
    <source>
        <dbReference type="Google" id="ProtNLM"/>
    </source>
</evidence>
<comment type="caution">
    <text evidence="4">The sequence shown here is derived from an EMBL/GenBank/DDBJ whole genome shotgun (WGS) entry which is preliminary data.</text>
</comment>
<evidence type="ECO:0000256" key="3">
    <source>
        <dbReference type="SAM" id="MobiDB-lite"/>
    </source>
</evidence>
<dbReference type="AlphaFoldDB" id="A0ABD3NQ61"/>
<gene>
    <name evidence="4" type="ORF">ACHAWO_001755</name>
</gene>
<protein>
    <recommendedName>
        <fullName evidence="6">ANK_REP_REGION domain-containing protein</fullName>
    </recommendedName>
</protein>
<dbReference type="Pfam" id="PF12796">
    <property type="entry name" value="Ank_2"/>
    <property type="match status" value="1"/>
</dbReference>
<sequence>MCNNKRIFAAIDDNRACTSESITSSGSSMDPTDRSRSSTSSIASTDIDQNMPIPSSPVTKKRHIFPHEAGAKISQNHSFSCSALPALLGSDLSEALLMGESSTTGELDLSVSPAHFIKTVLQQSNARIAKLCGDENIFAVASRNISQDSYFISLTEDQQLAYNNEKVGAVQNNDVDALRLMLHSGEIMQTSNRFGESLLHTACRRGFTDVVHFFLYEAGVCPRIRDDMGRTPMHDACWSSCAPNHDLMRMLIETAPEMLLSKDGRGHTPFDYARREHWPNWVMFLNENRQFIVKSFLSTCIDGESVSTQSISSSGDY</sequence>
<keyword evidence="5" id="KW-1185">Reference proteome</keyword>
<proteinExistence type="predicted"/>
<evidence type="ECO:0000256" key="1">
    <source>
        <dbReference type="ARBA" id="ARBA00022737"/>
    </source>
</evidence>
<dbReference type="SMART" id="SM00248">
    <property type="entry name" value="ANK"/>
    <property type="match status" value="2"/>
</dbReference>
<keyword evidence="2" id="KW-0040">ANK repeat</keyword>
<feature type="compositionally biased region" description="Low complexity" evidence="3">
    <location>
        <begin position="19"/>
        <end position="30"/>
    </location>
</feature>
<evidence type="ECO:0000256" key="2">
    <source>
        <dbReference type="ARBA" id="ARBA00023043"/>
    </source>
</evidence>
<dbReference type="InterPro" id="IPR002110">
    <property type="entry name" value="Ankyrin_rpt"/>
</dbReference>
<evidence type="ECO:0000313" key="5">
    <source>
        <dbReference type="Proteomes" id="UP001530400"/>
    </source>
</evidence>
<feature type="region of interest" description="Disordered" evidence="3">
    <location>
        <begin position="19"/>
        <end position="58"/>
    </location>
</feature>
<keyword evidence="1" id="KW-0677">Repeat</keyword>
<dbReference type="PANTHER" id="PTHR24198:SF165">
    <property type="entry name" value="ANKYRIN REPEAT-CONTAINING PROTEIN-RELATED"/>
    <property type="match status" value="1"/>
</dbReference>
<dbReference type="EMBL" id="JALLPJ020001006">
    <property type="protein sequence ID" value="KAL3778089.1"/>
    <property type="molecule type" value="Genomic_DNA"/>
</dbReference>
<dbReference type="Gene3D" id="1.25.40.20">
    <property type="entry name" value="Ankyrin repeat-containing domain"/>
    <property type="match status" value="1"/>
</dbReference>
<reference evidence="4 5" key="1">
    <citation type="submission" date="2024-10" db="EMBL/GenBank/DDBJ databases">
        <title>Updated reference genomes for cyclostephanoid diatoms.</title>
        <authorList>
            <person name="Roberts W.R."/>
            <person name="Alverson A.J."/>
        </authorList>
    </citation>
    <scope>NUCLEOTIDE SEQUENCE [LARGE SCALE GENOMIC DNA]</scope>
    <source>
        <strain evidence="4 5">AJA010-31</strain>
    </source>
</reference>
<organism evidence="4 5">
    <name type="scientific">Cyclotella atomus</name>
    <dbReference type="NCBI Taxonomy" id="382360"/>
    <lineage>
        <taxon>Eukaryota</taxon>
        <taxon>Sar</taxon>
        <taxon>Stramenopiles</taxon>
        <taxon>Ochrophyta</taxon>
        <taxon>Bacillariophyta</taxon>
        <taxon>Coscinodiscophyceae</taxon>
        <taxon>Thalassiosirophycidae</taxon>
        <taxon>Stephanodiscales</taxon>
        <taxon>Stephanodiscaceae</taxon>
        <taxon>Cyclotella</taxon>
    </lineage>
</organism>
<evidence type="ECO:0000313" key="4">
    <source>
        <dbReference type="EMBL" id="KAL3778089.1"/>
    </source>
</evidence>
<dbReference type="InterPro" id="IPR036770">
    <property type="entry name" value="Ankyrin_rpt-contain_sf"/>
</dbReference>
<dbReference type="Proteomes" id="UP001530400">
    <property type="component" value="Unassembled WGS sequence"/>
</dbReference>
<dbReference type="PANTHER" id="PTHR24198">
    <property type="entry name" value="ANKYRIN REPEAT AND PROTEIN KINASE DOMAIN-CONTAINING PROTEIN"/>
    <property type="match status" value="1"/>
</dbReference>